<proteinExistence type="inferred from homology"/>
<sequence>MDLGLGNKVALVAGGSSGLGLATAKELAREGAHVAIGARDRDRLAEAERGIKEVARGRVHATSVDVTDRAAARRWVDEVAADFGALHIVLVSGGSPQIGTASQFEPAEYQAAVDGVLLPAVSLALAALPHLRAAGWGRLLFVASETASVPVARLALSGVARAAIVRFAQSLASELGSDGITVNVLAPGTTRTPPVERAAAKLAEGGDVEARLRAMGHHNALGRLARPDEFAAVATFLAGERASFVTGGIHLIDGGASVTGPELPHLTAARKDTYT</sequence>
<reference evidence="2 3" key="1">
    <citation type="submission" date="2017-05" db="EMBL/GenBank/DDBJ databases">
        <title>Biotechnological potential of actinobacteria isolated from South African environments.</title>
        <authorList>
            <person name="Le Roes-Hill M."/>
            <person name="Prins A."/>
            <person name="Durrell K.A."/>
        </authorList>
    </citation>
    <scope>NUCLEOTIDE SEQUENCE [LARGE SCALE GENOMIC DNA]</scope>
    <source>
        <strain evidence="2">M26</strain>
    </source>
</reference>
<evidence type="ECO:0000256" key="1">
    <source>
        <dbReference type="ARBA" id="ARBA00006484"/>
    </source>
</evidence>
<dbReference type="PANTHER" id="PTHR42879">
    <property type="entry name" value="3-OXOACYL-(ACYL-CARRIER-PROTEIN) REDUCTASE"/>
    <property type="match status" value="1"/>
</dbReference>
<protein>
    <submittedName>
        <fullName evidence="2">Oxidoreductase</fullName>
    </submittedName>
</protein>
<comment type="caution">
    <text evidence="2">The sequence shown here is derived from an EMBL/GenBank/DDBJ whole genome shotgun (WGS) entry which is preliminary data.</text>
</comment>
<name>A0A243RUC2_9ACTN</name>
<gene>
    <name evidence="2" type="ORF">CA984_05915</name>
</gene>
<dbReference type="Pfam" id="PF13561">
    <property type="entry name" value="adh_short_C2"/>
    <property type="match status" value="1"/>
</dbReference>
<organism evidence="2 3">
    <name type="scientific">Streptosporangium minutum</name>
    <dbReference type="NCBI Taxonomy" id="569862"/>
    <lineage>
        <taxon>Bacteria</taxon>
        <taxon>Bacillati</taxon>
        <taxon>Actinomycetota</taxon>
        <taxon>Actinomycetes</taxon>
        <taxon>Streptosporangiales</taxon>
        <taxon>Streptosporangiaceae</taxon>
        <taxon>Streptosporangium</taxon>
    </lineage>
</organism>
<dbReference type="Gene3D" id="3.40.50.720">
    <property type="entry name" value="NAD(P)-binding Rossmann-like Domain"/>
    <property type="match status" value="1"/>
</dbReference>
<comment type="similarity">
    <text evidence="1">Belongs to the short-chain dehydrogenases/reductases (SDR) family.</text>
</comment>
<dbReference type="AlphaFoldDB" id="A0A243RUC2"/>
<evidence type="ECO:0000313" key="3">
    <source>
        <dbReference type="Proteomes" id="UP000194761"/>
    </source>
</evidence>
<dbReference type="EMBL" id="NGFP01000016">
    <property type="protein sequence ID" value="OUC98780.1"/>
    <property type="molecule type" value="Genomic_DNA"/>
</dbReference>
<dbReference type="PRINTS" id="PR00081">
    <property type="entry name" value="GDHRDH"/>
</dbReference>
<dbReference type="InterPro" id="IPR050259">
    <property type="entry name" value="SDR"/>
</dbReference>
<dbReference type="RefSeq" id="WP_086569012.1">
    <property type="nucleotide sequence ID" value="NZ_NGFP01000016.1"/>
</dbReference>
<dbReference type="SUPFAM" id="SSF51735">
    <property type="entry name" value="NAD(P)-binding Rossmann-fold domains"/>
    <property type="match status" value="1"/>
</dbReference>
<keyword evidence="3" id="KW-1185">Reference proteome</keyword>
<accession>A0A243RUC2</accession>
<dbReference type="InterPro" id="IPR002347">
    <property type="entry name" value="SDR_fam"/>
</dbReference>
<dbReference type="Proteomes" id="UP000194761">
    <property type="component" value="Unassembled WGS sequence"/>
</dbReference>
<dbReference type="PANTHER" id="PTHR42879:SF6">
    <property type="entry name" value="NADPH-DEPENDENT REDUCTASE BACG"/>
    <property type="match status" value="1"/>
</dbReference>
<dbReference type="InterPro" id="IPR036291">
    <property type="entry name" value="NAD(P)-bd_dom_sf"/>
</dbReference>
<evidence type="ECO:0000313" key="2">
    <source>
        <dbReference type="EMBL" id="OUC98780.1"/>
    </source>
</evidence>